<accession>A0A6J5ME29</accession>
<protein>
    <recommendedName>
        <fullName evidence="1">DUF7936 domain-containing protein</fullName>
    </recommendedName>
</protein>
<dbReference type="InterPro" id="IPR057696">
    <property type="entry name" value="DUF7936"/>
</dbReference>
<gene>
    <name evidence="2" type="ORF">UFOVP468_66</name>
</gene>
<reference evidence="2" key="1">
    <citation type="submission" date="2020-04" db="EMBL/GenBank/DDBJ databases">
        <authorList>
            <person name="Chiriac C."/>
            <person name="Salcher M."/>
            <person name="Ghai R."/>
            <person name="Kavagutti S V."/>
        </authorList>
    </citation>
    <scope>NUCLEOTIDE SEQUENCE</scope>
</reference>
<dbReference type="Pfam" id="PF25590">
    <property type="entry name" value="DUF7936"/>
    <property type="match status" value="1"/>
</dbReference>
<evidence type="ECO:0000313" key="2">
    <source>
        <dbReference type="EMBL" id="CAB4144854.1"/>
    </source>
</evidence>
<sequence>MIQYEWCVRGLTTERSYDGLEDFVNAAQWQLTATDDVTLQSAWTADTWQTLTPDPAQPYVPRSELTDDIVMGWIQTALGPEQVAAIEAETASRIPPAEPTE</sequence>
<feature type="domain" description="DUF7936" evidence="1">
    <location>
        <begin position="1"/>
        <end position="94"/>
    </location>
</feature>
<organism evidence="2">
    <name type="scientific">uncultured Caudovirales phage</name>
    <dbReference type="NCBI Taxonomy" id="2100421"/>
    <lineage>
        <taxon>Viruses</taxon>
        <taxon>Duplodnaviria</taxon>
        <taxon>Heunggongvirae</taxon>
        <taxon>Uroviricota</taxon>
        <taxon>Caudoviricetes</taxon>
        <taxon>Peduoviridae</taxon>
        <taxon>Maltschvirus</taxon>
        <taxon>Maltschvirus maltsch</taxon>
    </lineage>
</organism>
<proteinExistence type="predicted"/>
<dbReference type="EMBL" id="LR796432">
    <property type="protein sequence ID" value="CAB4144854.1"/>
    <property type="molecule type" value="Genomic_DNA"/>
</dbReference>
<evidence type="ECO:0000259" key="1">
    <source>
        <dbReference type="Pfam" id="PF25590"/>
    </source>
</evidence>
<name>A0A6J5ME29_9CAUD</name>